<dbReference type="EMBL" id="JADEWL010000039">
    <property type="protein sequence ID" value="MBE9213691.1"/>
    <property type="molecule type" value="Genomic_DNA"/>
</dbReference>
<proteinExistence type="predicted"/>
<name>A0A8J7K0H4_9CYAN</name>
<evidence type="ECO:0000313" key="3">
    <source>
        <dbReference type="Proteomes" id="UP000620559"/>
    </source>
</evidence>
<dbReference type="RefSeq" id="WP_193920837.1">
    <property type="nucleotide sequence ID" value="NZ_JADEWL010000039.1"/>
</dbReference>
<reference evidence="2" key="1">
    <citation type="submission" date="2020-10" db="EMBL/GenBank/DDBJ databases">
        <authorList>
            <person name="Castelo-Branco R."/>
            <person name="Eusebio N."/>
            <person name="Adriana R."/>
            <person name="Vieira A."/>
            <person name="Brugerolle De Fraissinette N."/>
            <person name="Rezende De Castro R."/>
            <person name="Schneider M.P."/>
            <person name="Vasconcelos V."/>
            <person name="Leao P.N."/>
        </authorList>
    </citation>
    <scope>NUCLEOTIDE SEQUENCE</scope>
    <source>
        <strain evidence="2">LEGE 06105</strain>
    </source>
</reference>
<dbReference type="Proteomes" id="UP000620559">
    <property type="component" value="Unassembled WGS sequence"/>
</dbReference>
<evidence type="ECO:0000313" key="2">
    <source>
        <dbReference type="EMBL" id="MBE9213691.1"/>
    </source>
</evidence>
<protein>
    <recommendedName>
        <fullName evidence="1">HEPN AbiU2-like domain-containing protein</fullName>
    </recommendedName>
</protein>
<evidence type="ECO:0000259" key="1">
    <source>
        <dbReference type="Pfam" id="PF18734"/>
    </source>
</evidence>
<dbReference type="AlphaFoldDB" id="A0A8J7K0H4"/>
<sequence>MSVSREDFEIKINQVGENLYFSHFHLKIHESMTEALNTHFEEYPPFFDWSRMAHYEAGIIGLTRAYDKNSLGLLKIINILQSEYRFWGLPDILDAEQLEQDKNFVTPENELVDGLMQLRDKVISHTDNRLHPKKVNIDIQNIYGGELIYRAGKITTEEIENLPKEEKERRLNRASNDFFLAVERNEGKILGKQVPSFHQFYELTHKGVEICNRYMQKLGISLIELKLEGID</sequence>
<feature type="domain" description="HEPN AbiU2-like" evidence="1">
    <location>
        <begin position="19"/>
        <end position="134"/>
    </location>
</feature>
<comment type="caution">
    <text evidence="2">The sequence shown here is derived from an EMBL/GenBank/DDBJ whole genome shotgun (WGS) entry which is preliminary data.</text>
</comment>
<dbReference type="InterPro" id="IPR040704">
    <property type="entry name" value="HEPN_AbiU2"/>
</dbReference>
<dbReference type="Pfam" id="PF18734">
    <property type="entry name" value="HEPN_AbiU2"/>
    <property type="match status" value="1"/>
</dbReference>
<organism evidence="2 3">
    <name type="scientific">Plectonema cf. radiosum LEGE 06105</name>
    <dbReference type="NCBI Taxonomy" id="945769"/>
    <lineage>
        <taxon>Bacteria</taxon>
        <taxon>Bacillati</taxon>
        <taxon>Cyanobacteriota</taxon>
        <taxon>Cyanophyceae</taxon>
        <taxon>Oscillatoriophycideae</taxon>
        <taxon>Oscillatoriales</taxon>
        <taxon>Microcoleaceae</taxon>
        <taxon>Plectonema</taxon>
    </lineage>
</organism>
<accession>A0A8J7K0H4</accession>
<gene>
    <name evidence="2" type="ORF">IQ247_13620</name>
</gene>
<keyword evidence="3" id="KW-1185">Reference proteome</keyword>